<keyword evidence="2" id="KW-1185">Reference proteome</keyword>
<accession>A0A1N6I764</accession>
<dbReference type="AlphaFoldDB" id="A0A1N6I764"/>
<organism evidence="1 2">
    <name type="scientific">Paraburkholderia phenazinium</name>
    <dbReference type="NCBI Taxonomy" id="60549"/>
    <lineage>
        <taxon>Bacteria</taxon>
        <taxon>Pseudomonadati</taxon>
        <taxon>Pseudomonadota</taxon>
        <taxon>Betaproteobacteria</taxon>
        <taxon>Burkholderiales</taxon>
        <taxon>Burkholderiaceae</taxon>
        <taxon>Paraburkholderia</taxon>
    </lineage>
</organism>
<reference evidence="1 2" key="1">
    <citation type="submission" date="2016-11" db="EMBL/GenBank/DDBJ databases">
        <authorList>
            <person name="Jaros S."/>
            <person name="Januszkiewicz K."/>
            <person name="Wedrychowicz H."/>
        </authorList>
    </citation>
    <scope>NUCLEOTIDE SEQUENCE [LARGE SCALE GENOMIC DNA]</scope>
    <source>
        <strain evidence="1 2">GAS95</strain>
    </source>
</reference>
<evidence type="ECO:0000313" key="1">
    <source>
        <dbReference type="EMBL" id="SIO27785.1"/>
    </source>
</evidence>
<proteinExistence type="predicted"/>
<name>A0A1N6I764_9BURK</name>
<gene>
    <name evidence="1" type="ORF">SAMN05444165_1870</name>
</gene>
<dbReference type="EMBL" id="FSRU01000001">
    <property type="protein sequence ID" value="SIO27785.1"/>
    <property type="molecule type" value="Genomic_DNA"/>
</dbReference>
<protein>
    <submittedName>
        <fullName evidence="1">Uncharacterized protein</fullName>
    </submittedName>
</protein>
<sequence length="87" mass="9660">MPLGKAPLFGGVRRYPLNVADKLLIALPDLGERSLRPALRVTCAFGLQHDAFLDTFEPSRRTVDLCTQGRFMFGVGGSQRFNFTTMV</sequence>
<evidence type="ECO:0000313" key="2">
    <source>
        <dbReference type="Proteomes" id="UP000185151"/>
    </source>
</evidence>
<dbReference type="Proteomes" id="UP000185151">
    <property type="component" value="Unassembled WGS sequence"/>
</dbReference>